<name>A0A2S5DU83_9BURK</name>
<gene>
    <name evidence="2" type="ORF">C3743_20990</name>
</gene>
<organism evidence="2 3">
    <name type="scientific">Burkholderia contaminans</name>
    <dbReference type="NCBI Taxonomy" id="488447"/>
    <lineage>
        <taxon>Bacteria</taxon>
        <taxon>Pseudomonadati</taxon>
        <taxon>Pseudomonadota</taxon>
        <taxon>Betaproteobacteria</taxon>
        <taxon>Burkholderiales</taxon>
        <taxon>Burkholderiaceae</taxon>
        <taxon>Burkholderia</taxon>
        <taxon>Burkholderia cepacia complex</taxon>
    </lineage>
</organism>
<evidence type="ECO:0000313" key="2">
    <source>
        <dbReference type="EMBL" id="POZ82670.1"/>
    </source>
</evidence>
<evidence type="ECO:0000256" key="1">
    <source>
        <dbReference type="SAM" id="MobiDB-lite"/>
    </source>
</evidence>
<accession>A0A2S5DU83</accession>
<protein>
    <submittedName>
        <fullName evidence="2">Uncharacterized protein</fullName>
    </submittedName>
</protein>
<dbReference type="EMBL" id="PQVP01000002">
    <property type="protein sequence ID" value="POZ82670.1"/>
    <property type="molecule type" value="Genomic_DNA"/>
</dbReference>
<feature type="region of interest" description="Disordered" evidence="1">
    <location>
        <begin position="1"/>
        <end position="38"/>
    </location>
</feature>
<dbReference type="AlphaFoldDB" id="A0A2S5DU83"/>
<dbReference type="Proteomes" id="UP000238655">
    <property type="component" value="Chromosome 1"/>
</dbReference>
<sequence length="72" mass="7970">MGHDLRRPALSSRRPARLNCPPATAPSSRAAPPRSVRQNATSTAAQLFYAKIELRFFIGHLYVPDVSFAPHQ</sequence>
<feature type="compositionally biased region" description="Low complexity" evidence="1">
    <location>
        <begin position="8"/>
        <end position="37"/>
    </location>
</feature>
<reference evidence="2 3" key="1">
    <citation type="submission" date="2018-01" db="EMBL/GenBank/DDBJ databases">
        <title>Successful Treatment of Persistent Burkholderia cepacia Bacteremia with Ceftazidime-Avibactam.</title>
        <authorList>
            <person name="Tamma P."/>
            <person name="Fan Y."/>
            <person name="Bergman Y."/>
            <person name="Sick-Samuels A."/>
            <person name="Hsu A."/>
            <person name="Timp W."/>
            <person name="Simner P."/>
        </authorList>
    </citation>
    <scope>NUCLEOTIDE SEQUENCE [LARGE SCALE GENOMIC DNA]</scope>
    <source>
        <strain evidence="2 3">170816</strain>
    </source>
</reference>
<proteinExistence type="predicted"/>
<evidence type="ECO:0000313" key="3">
    <source>
        <dbReference type="Proteomes" id="UP000238655"/>
    </source>
</evidence>
<comment type="caution">
    <text evidence="2">The sequence shown here is derived from an EMBL/GenBank/DDBJ whole genome shotgun (WGS) entry which is preliminary data.</text>
</comment>